<evidence type="ECO:0000313" key="3">
    <source>
        <dbReference type="Proteomes" id="UP001223586"/>
    </source>
</evidence>
<gene>
    <name evidence="2" type="ORF">J2S08_002544</name>
</gene>
<feature type="domain" description="DUF4937" evidence="1">
    <location>
        <begin position="2"/>
        <end position="89"/>
    </location>
</feature>
<keyword evidence="3" id="KW-1185">Reference proteome</keyword>
<proteinExistence type="predicted"/>
<keyword evidence="2" id="KW-0503">Monooxygenase</keyword>
<sequence length="212" mass="24699">MIIKKITCKVREDQKENFSECQGQWQSINYIEGFLGQIGGWDNKEPLTACIFSFWESQAAYQFFMDETHDQVFLNSGQEHTYTSINVDLLQEKFRIPGSEPDIVSVLRKANYVRTAFSQVKKTRIDHFVEMQKEVWNPGMKKAEGMLGGEFARSQKNDLYYLVLTGWENENVHEKYMAIHFPDLIKTATPKQDVVELTGNHFIVQESWRVCP</sequence>
<evidence type="ECO:0000313" key="2">
    <source>
        <dbReference type="EMBL" id="MDQ0176686.1"/>
    </source>
</evidence>
<dbReference type="Gene3D" id="3.30.70.100">
    <property type="match status" value="1"/>
</dbReference>
<comment type="caution">
    <text evidence="2">The sequence shown here is derived from an EMBL/GenBank/DDBJ whole genome shotgun (WGS) entry which is preliminary data.</text>
</comment>
<name>A0ABT9WU31_9BACI</name>
<dbReference type="SUPFAM" id="SSF54909">
    <property type="entry name" value="Dimeric alpha+beta barrel"/>
    <property type="match status" value="2"/>
</dbReference>
<dbReference type="RefSeq" id="WP_307230037.1">
    <property type="nucleotide sequence ID" value="NZ_JAUSTT010000014.1"/>
</dbReference>
<protein>
    <submittedName>
        <fullName evidence="2">Quinol monooxygenase YgiN</fullName>
    </submittedName>
</protein>
<dbReference type="InterPro" id="IPR032555">
    <property type="entry name" value="DUF4937"/>
</dbReference>
<evidence type="ECO:0000259" key="1">
    <source>
        <dbReference type="Pfam" id="PF16291"/>
    </source>
</evidence>
<reference evidence="2 3" key="1">
    <citation type="submission" date="2023-07" db="EMBL/GenBank/DDBJ databases">
        <title>Genomic Encyclopedia of Type Strains, Phase IV (KMG-IV): sequencing the most valuable type-strain genomes for metagenomic binning, comparative biology and taxonomic classification.</title>
        <authorList>
            <person name="Goeker M."/>
        </authorList>
    </citation>
    <scope>NUCLEOTIDE SEQUENCE [LARGE SCALE GENOMIC DNA]</scope>
    <source>
        <strain evidence="2 3">DSM 23837</strain>
    </source>
</reference>
<dbReference type="GO" id="GO:0004497">
    <property type="term" value="F:monooxygenase activity"/>
    <property type="evidence" value="ECO:0007669"/>
    <property type="project" value="UniProtKB-KW"/>
</dbReference>
<dbReference type="InterPro" id="IPR011008">
    <property type="entry name" value="Dimeric_a/b-barrel"/>
</dbReference>
<keyword evidence="2" id="KW-0560">Oxidoreductase</keyword>
<dbReference type="EMBL" id="JAUSTT010000014">
    <property type="protein sequence ID" value="MDQ0176686.1"/>
    <property type="molecule type" value="Genomic_DNA"/>
</dbReference>
<dbReference type="Pfam" id="PF16291">
    <property type="entry name" value="DUF4937"/>
    <property type="match status" value="1"/>
</dbReference>
<accession>A0ABT9WU31</accession>
<organism evidence="2 3">
    <name type="scientific">Bacillus chungangensis</name>
    <dbReference type="NCBI Taxonomy" id="587633"/>
    <lineage>
        <taxon>Bacteria</taxon>
        <taxon>Bacillati</taxon>
        <taxon>Bacillota</taxon>
        <taxon>Bacilli</taxon>
        <taxon>Bacillales</taxon>
        <taxon>Bacillaceae</taxon>
        <taxon>Bacillus</taxon>
    </lineage>
</organism>
<dbReference type="Proteomes" id="UP001223586">
    <property type="component" value="Unassembled WGS sequence"/>
</dbReference>